<reference evidence="2" key="1">
    <citation type="submission" date="2019-08" db="EMBL/GenBank/DDBJ databases">
        <title>Reference gene set and small RNA set construction with multiple tissues from Davidia involucrata Baill.</title>
        <authorList>
            <person name="Yang H."/>
            <person name="Zhou C."/>
            <person name="Li G."/>
            <person name="Wang J."/>
            <person name="Gao P."/>
            <person name="Wang M."/>
            <person name="Wang R."/>
            <person name="Zhao Y."/>
        </authorList>
    </citation>
    <scope>NUCLEOTIDE SEQUENCE</scope>
    <source>
        <tissue evidence="2">Mixed with DoveR01_LX</tissue>
    </source>
</reference>
<dbReference type="PANTHER" id="PTHR36892:SF1">
    <property type="entry name" value="OS05G0518200 PROTEIN"/>
    <property type="match status" value="1"/>
</dbReference>
<evidence type="ECO:0008006" key="3">
    <source>
        <dbReference type="Google" id="ProtNLM"/>
    </source>
</evidence>
<proteinExistence type="predicted"/>
<gene>
    <name evidence="2" type="ORF">Din_025424</name>
</gene>
<accession>A0A5B7ALN7</accession>
<sequence>MFGETMAVAFDGFSIREYASKMRSVDVVKCWPLGGEMKIEVVEALLPPITVKKFRLWSDELGLVRSKCVEEEKSKIHEEVSGNGSNLVLETEKWDVVLGSDNEKLELICPVCRLFRAATVNAVNAHVNSCLTHASREERRQMKTKAKSRTPKKRSIVEIFAVAPQVERVDDDDEDSYTKLSALTDFGLNSKKKKKKKETKLMKEEAVVIMSKLKKQKKKKKIKVKKNEAINVDLSVRSIAKKEKPHKLKLQSPVNFTGKPNGSSYSKGLTNDISDAVSIRKKKSRLQCSATQKKNTVVQTSKLITKHQKPVFPVRGILKNRTKVILGQNSTICNLQAASQANQCGVQPSDRHVRFSGKDDILGPRRKPFPSVESPKSQNICNSYSNVIAASLVKDHAVKMGKDLATVEVSGGMGDASISTENETEVQPIMEKQLSDTCHRVDIPNFLRPRISCQENFSDRSITVNQVAMHSENLHSFEQGYRAASHDPSYAFNPRFLSMQKEGFNPNVNTQVGGNISNASNTSLKVIDHFGDPTARVATVSSVGYMEAFPHPSSSFFPLNGNANGRLPFPLQTTQENYNGHTLQKQSFCRLSPKELMGSICSFPDWKRRAVICEEKCKNGDFFGLPLNSQGELIHWNSSGKGEFSQLMRESTITGSSRSLTEYNNVLPNSTGVYCNDWRAPPKDQLTLFPVHSCVEENHNLPVSSRLGITELQCSGRTDVQRLDSVRGNTHSVHPLESDLDLMNISHNRCKQFDQVQYHTGNRKIHPQGNPDHVTLHFTQPTMRLMGKEFTVGRSSKDLQGIVDEKVWTDKQIIAEHLPGYTSADNSSVKRQLQQDLIVHPVSSNVKETVACSSEIQINQASNSLLLMKTPELRFPHPYLNCQTNIVCRNGSRTINGNPNSKSHPHSPPAVSPAFFNGSTIFQEPFIRGFDSLKVNSQVPMPMSTPHNTCQSMSSNSAELKYKQKLPYATKSAFEFPFSRPDCGEHVQPPWFQSSSKSLPPWLLNATQQKEKFIGSCQSYSDVGSSHRPCTMSGANFRTVPFVRSTPCNPLSFYSPLQNSLGPAALAHPPLLPIRPGCIPTSVKYKSRGERMKVKDRMKLKVCADHGQKTKKRPAAKSNDPTKRTKIPNLETPEGYSSVTALKTSGNFGGDIQFSKGALGLNSNGDKASSEGCWQNETQKDGLRVSPGVDSFKLDDMARSGPIKLSAGAKHILKPCQNMDQNNARSTHSTIPFAAATSSGRVVQSEKKSAKIYRF</sequence>
<organism evidence="2">
    <name type="scientific">Davidia involucrata</name>
    <name type="common">Dove tree</name>
    <dbReference type="NCBI Taxonomy" id="16924"/>
    <lineage>
        <taxon>Eukaryota</taxon>
        <taxon>Viridiplantae</taxon>
        <taxon>Streptophyta</taxon>
        <taxon>Embryophyta</taxon>
        <taxon>Tracheophyta</taxon>
        <taxon>Spermatophyta</taxon>
        <taxon>Magnoliopsida</taxon>
        <taxon>eudicotyledons</taxon>
        <taxon>Gunneridae</taxon>
        <taxon>Pentapetalae</taxon>
        <taxon>asterids</taxon>
        <taxon>Cornales</taxon>
        <taxon>Nyssaceae</taxon>
        <taxon>Davidia</taxon>
    </lineage>
</organism>
<dbReference type="PANTHER" id="PTHR36892">
    <property type="entry name" value="OS01G0201800 PROTEIN"/>
    <property type="match status" value="1"/>
</dbReference>
<dbReference type="EMBL" id="GHES01025424">
    <property type="protein sequence ID" value="MPA55983.1"/>
    <property type="molecule type" value="Transcribed_RNA"/>
</dbReference>
<dbReference type="AlphaFoldDB" id="A0A5B7ALN7"/>
<evidence type="ECO:0000256" key="1">
    <source>
        <dbReference type="SAM" id="MobiDB-lite"/>
    </source>
</evidence>
<feature type="region of interest" description="Disordered" evidence="1">
    <location>
        <begin position="355"/>
        <end position="375"/>
    </location>
</feature>
<feature type="compositionally biased region" description="Polar residues" evidence="1">
    <location>
        <begin position="252"/>
        <end position="263"/>
    </location>
</feature>
<name>A0A5B7ALN7_DAVIN</name>
<protein>
    <recommendedName>
        <fullName evidence="3">UBZ4-type domain-containing protein</fullName>
    </recommendedName>
</protein>
<feature type="region of interest" description="Disordered" evidence="1">
    <location>
        <begin position="1106"/>
        <end position="1134"/>
    </location>
</feature>
<feature type="region of interest" description="Disordered" evidence="1">
    <location>
        <begin position="243"/>
        <end position="263"/>
    </location>
</feature>
<evidence type="ECO:0000313" key="2">
    <source>
        <dbReference type="EMBL" id="MPA55983.1"/>
    </source>
</evidence>